<keyword evidence="2" id="KW-0479">Metal-binding</keyword>
<dbReference type="Pfam" id="PF01266">
    <property type="entry name" value="DAO"/>
    <property type="match status" value="1"/>
</dbReference>
<sequence>MSSLWTDGRAESASRPDEVDGVRTADVVVVGAGITGLTTALLLSRAGKKVVVVEARHIGACATGNTTGKVSVLQGSKLAHIACKHGTETLRAYVDGNTEGRDWLLRYCDEHGISVQREDDHAYAQNGRGISTARSILDACREAQLDAQWVDEADVPFPFAGGVRLRDQAQLDPMPYLSSVVTELERHGGTVLQGVRATSVSGVRSVMVKLRMTTPRESTEPDDTRDQYFAITAGKVVLATGIPVLDRGFFFARAEPMRSYCMAFDVPGDLTRPMFISVDSPTRSVRYAPTPTGEKLIVGGAGHPVGRSDDPKSAVDELTRWATLHYPGAVKTHFWSAQDYHPADELPYVGPLLPKLDNILVATGFDKWGMTNGIAAALALSSRILGGRMDWAQAFASWSPHELSGIPTALQMNFEVGLHLAKGWVTPMGTPAKRPAEGEGIVSGPPWNMRATSVVDGVQRTVSPVCPHLGGIVEWNNVDFAWECPLHGSRFAPDGSLLEGPATCGLS</sequence>
<dbReference type="InterPro" id="IPR036188">
    <property type="entry name" value="FAD/NAD-bd_sf"/>
</dbReference>
<keyword evidence="1" id="KW-0001">2Fe-2S</keyword>
<accession>A0A375YDZ0</accession>
<dbReference type="Gene3D" id="2.102.10.10">
    <property type="entry name" value="Rieske [2Fe-2S] iron-sulphur domain"/>
    <property type="match status" value="1"/>
</dbReference>
<dbReference type="Pfam" id="PF00355">
    <property type="entry name" value="Rieske"/>
    <property type="match status" value="1"/>
</dbReference>
<reference evidence="6 7" key="1">
    <citation type="submission" date="2018-05" db="EMBL/GenBank/DDBJ databases">
        <authorList>
            <consortium name="IHU Genomes"/>
        </authorList>
    </citation>
    <scope>NUCLEOTIDE SEQUENCE [LARGE SCALE GENOMIC DNA]</scope>
    <source>
        <strain evidence="6 7">P7335</strain>
    </source>
</reference>
<dbReference type="InterPro" id="IPR017941">
    <property type="entry name" value="Rieske_2Fe-2S"/>
</dbReference>
<dbReference type="GO" id="GO:0004497">
    <property type="term" value="F:monooxygenase activity"/>
    <property type="evidence" value="ECO:0007669"/>
    <property type="project" value="UniProtKB-ARBA"/>
</dbReference>
<keyword evidence="4" id="KW-0411">Iron-sulfur</keyword>
<evidence type="ECO:0000256" key="3">
    <source>
        <dbReference type="ARBA" id="ARBA00023004"/>
    </source>
</evidence>
<gene>
    <name evidence="6" type="ORF">MPP7335_01060</name>
</gene>
<organism evidence="6 7">
    <name type="scientific">Mycolicibacterium parafortuitum</name>
    <name type="common">Mycobacterium parafortuitum</name>
    <dbReference type="NCBI Taxonomy" id="39692"/>
    <lineage>
        <taxon>Bacteria</taxon>
        <taxon>Bacillati</taxon>
        <taxon>Actinomycetota</taxon>
        <taxon>Actinomycetes</taxon>
        <taxon>Mycobacteriales</taxon>
        <taxon>Mycobacteriaceae</taxon>
        <taxon>Mycolicibacterium</taxon>
    </lineage>
</organism>
<evidence type="ECO:0000259" key="5">
    <source>
        <dbReference type="PROSITE" id="PS51296"/>
    </source>
</evidence>
<dbReference type="PANTHER" id="PTHR13847:SF274">
    <property type="entry name" value="RIESKE 2FE-2S IRON-SULFUR PROTEIN YHFW-RELATED"/>
    <property type="match status" value="1"/>
</dbReference>
<dbReference type="Gene3D" id="3.50.50.60">
    <property type="entry name" value="FAD/NAD(P)-binding domain"/>
    <property type="match status" value="1"/>
</dbReference>
<dbReference type="PROSITE" id="PS51296">
    <property type="entry name" value="RIESKE"/>
    <property type="match status" value="1"/>
</dbReference>
<dbReference type="InterPro" id="IPR036922">
    <property type="entry name" value="Rieske_2Fe-2S_sf"/>
</dbReference>
<dbReference type="GO" id="GO:0046872">
    <property type="term" value="F:metal ion binding"/>
    <property type="evidence" value="ECO:0007669"/>
    <property type="project" value="UniProtKB-KW"/>
</dbReference>
<dbReference type="SUPFAM" id="SSF51905">
    <property type="entry name" value="FAD/NAD(P)-binding domain"/>
    <property type="match status" value="1"/>
</dbReference>
<protein>
    <submittedName>
        <fullName evidence="6">Glycine/D-amino acid oxidase, deaminating [Micrococcus luteus NCTC 2665]</fullName>
    </submittedName>
</protein>
<feature type="domain" description="Rieske" evidence="5">
    <location>
        <begin position="456"/>
        <end position="507"/>
    </location>
</feature>
<evidence type="ECO:0000313" key="7">
    <source>
        <dbReference type="Proteomes" id="UP000252008"/>
    </source>
</evidence>
<dbReference type="Gene3D" id="3.30.9.10">
    <property type="entry name" value="D-Amino Acid Oxidase, subunit A, domain 2"/>
    <property type="match status" value="1"/>
</dbReference>
<dbReference type="PANTHER" id="PTHR13847">
    <property type="entry name" value="SARCOSINE DEHYDROGENASE-RELATED"/>
    <property type="match status" value="1"/>
</dbReference>
<dbReference type="RefSeq" id="WP_083144386.1">
    <property type="nucleotide sequence ID" value="NZ_MVID01000014.1"/>
</dbReference>
<keyword evidence="3" id="KW-0408">Iron</keyword>
<evidence type="ECO:0000256" key="4">
    <source>
        <dbReference type="ARBA" id="ARBA00023014"/>
    </source>
</evidence>
<dbReference type="GO" id="GO:0016705">
    <property type="term" value="F:oxidoreductase activity, acting on paired donors, with incorporation or reduction of molecular oxygen"/>
    <property type="evidence" value="ECO:0007669"/>
    <property type="project" value="UniProtKB-ARBA"/>
</dbReference>
<evidence type="ECO:0000256" key="1">
    <source>
        <dbReference type="ARBA" id="ARBA00022714"/>
    </source>
</evidence>
<proteinExistence type="predicted"/>
<evidence type="ECO:0000256" key="2">
    <source>
        <dbReference type="ARBA" id="ARBA00022723"/>
    </source>
</evidence>
<evidence type="ECO:0000313" key="6">
    <source>
        <dbReference type="EMBL" id="SRX79323.1"/>
    </source>
</evidence>
<dbReference type="EMBL" id="UEGS01000001">
    <property type="protein sequence ID" value="SRX79323.1"/>
    <property type="molecule type" value="Genomic_DNA"/>
</dbReference>
<dbReference type="STRING" id="39692.BST38_16360"/>
<dbReference type="AlphaFoldDB" id="A0A375YDZ0"/>
<dbReference type="GO" id="GO:0051537">
    <property type="term" value="F:2 iron, 2 sulfur cluster binding"/>
    <property type="evidence" value="ECO:0007669"/>
    <property type="project" value="UniProtKB-KW"/>
</dbReference>
<dbReference type="Proteomes" id="UP000252008">
    <property type="component" value="Unassembled WGS sequence"/>
</dbReference>
<keyword evidence="7" id="KW-1185">Reference proteome</keyword>
<dbReference type="GO" id="GO:0005737">
    <property type="term" value="C:cytoplasm"/>
    <property type="evidence" value="ECO:0007669"/>
    <property type="project" value="TreeGrafter"/>
</dbReference>
<dbReference type="SUPFAM" id="SSF50022">
    <property type="entry name" value="ISP domain"/>
    <property type="match status" value="1"/>
</dbReference>
<name>A0A375YDZ0_MYCPF</name>
<dbReference type="InterPro" id="IPR006076">
    <property type="entry name" value="FAD-dep_OxRdtase"/>
</dbReference>